<dbReference type="RefSeq" id="WP_106773273.1">
    <property type="nucleotide sequence ID" value="NZ_PXYK01000015.1"/>
</dbReference>
<feature type="transmembrane region" description="Helical" evidence="1">
    <location>
        <begin position="76"/>
        <end position="98"/>
    </location>
</feature>
<accession>A0A2P7S6E4</accession>
<evidence type="ECO:0000313" key="3">
    <source>
        <dbReference type="Proteomes" id="UP000241229"/>
    </source>
</evidence>
<evidence type="ECO:0000256" key="1">
    <source>
        <dbReference type="SAM" id="Phobius"/>
    </source>
</evidence>
<keyword evidence="1" id="KW-0472">Membrane</keyword>
<dbReference type="AlphaFoldDB" id="A0A2P7S6E4"/>
<dbReference type="EMBL" id="PXYK01000015">
    <property type="protein sequence ID" value="PSJ58036.1"/>
    <property type="molecule type" value="Genomic_DNA"/>
</dbReference>
<organism evidence="2 3">
    <name type="scientific">Kumtagia ephedrae</name>
    <dbReference type="NCBI Taxonomy" id="2116701"/>
    <lineage>
        <taxon>Bacteria</taxon>
        <taxon>Pseudomonadati</taxon>
        <taxon>Pseudomonadota</taxon>
        <taxon>Alphaproteobacteria</taxon>
        <taxon>Hyphomicrobiales</taxon>
        <taxon>Phyllobacteriaceae</taxon>
        <taxon>Kumtagia</taxon>
    </lineage>
</organism>
<keyword evidence="1" id="KW-1133">Transmembrane helix</keyword>
<proteinExistence type="predicted"/>
<name>A0A2P7S6E4_9HYPH</name>
<protein>
    <submittedName>
        <fullName evidence="2">DUF2214 domain-containing protein</fullName>
    </submittedName>
</protein>
<reference evidence="2 3" key="1">
    <citation type="submission" date="2018-03" db="EMBL/GenBank/DDBJ databases">
        <title>The draft genome of Mesorhizobium sp. 6GN-30.</title>
        <authorList>
            <person name="Liu L."/>
            <person name="Li L."/>
            <person name="Wang T."/>
            <person name="Zhang X."/>
            <person name="Liang L."/>
        </authorList>
    </citation>
    <scope>NUCLEOTIDE SEQUENCE [LARGE SCALE GENOMIC DNA]</scope>
    <source>
        <strain evidence="2 3">6GN30</strain>
    </source>
</reference>
<feature type="transmembrane region" description="Helical" evidence="1">
    <location>
        <begin position="130"/>
        <end position="148"/>
    </location>
</feature>
<dbReference type="OrthoDB" id="826511at2"/>
<keyword evidence="1" id="KW-0812">Transmembrane</keyword>
<dbReference type="Proteomes" id="UP000241229">
    <property type="component" value="Unassembled WGS sequence"/>
</dbReference>
<keyword evidence="3" id="KW-1185">Reference proteome</keyword>
<evidence type="ECO:0000313" key="2">
    <source>
        <dbReference type="EMBL" id="PSJ58036.1"/>
    </source>
</evidence>
<sequence length="149" mass="16152">MDDLLLDLVLAIAHHFLAFLLAALIAVELALVRPGLGTVDLARLGRVDSAYGGVAMLLILVGIGRVVWGLKGWEYYVYYPVFWMKMAAFVAIGLLSIGPTRHIVAWRRAGLATVPDAEVSRLRGWLKAEAAFLALVLVFAASMARGVGY</sequence>
<dbReference type="Pfam" id="PF09980">
    <property type="entry name" value="DUF2214"/>
    <property type="match status" value="1"/>
</dbReference>
<comment type="caution">
    <text evidence="2">The sequence shown here is derived from an EMBL/GenBank/DDBJ whole genome shotgun (WGS) entry which is preliminary data.</text>
</comment>
<feature type="transmembrane region" description="Helical" evidence="1">
    <location>
        <begin position="12"/>
        <end position="31"/>
    </location>
</feature>
<dbReference type="InterPro" id="IPR018706">
    <property type="entry name" value="DUF2214_membrane"/>
</dbReference>
<feature type="transmembrane region" description="Helical" evidence="1">
    <location>
        <begin position="51"/>
        <end position="70"/>
    </location>
</feature>
<gene>
    <name evidence="2" type="ORF">C7I84_16355</name>
</gene>